<dbReference type="SUPFAM" id="SSF53335">
    <property type="entry name" value="S-adenosyl-L-methionine-dependent methyltransferases"/>
    <property type="match status" value="1"/>
</dbReference>
<name>A0A9Q1HJY6_HOLLE</name>
<evidence type="ECO:0000256" key="1">
    <source>
        <dbReference type="SAM" id="MobiDB-lite"/>
    </source>
</evidence>
<dbReference type="InterPro" id="IPR029063">
    <property type="entry name" value="SAM-dependent_MTases_sf"/>
</dbReference>
<feature type="region of interest" description="Disordered" evidence="1">
    <location>
        <begin position="83"/>
        <end position="121"/>
    </location>
</feature>
<dbReference type="OrthoDB" id="2019266at2759"/>
<proteinExistence type="predicted"/>
<dbReference type="AlphaFoldDB" id="A0A9Q1HJY6"/>
<dbReference type="EMBL" id="JAIZAY010000001">
    <property type="protein sequence ID" value="KAJ8049859.1"/>
    <property type="molecule type" value="Genomic_DNA"/>
</dbReference>
<evidence type="ECO:0000313" key="2">
    <source>
        <dbReference type="EMBL" id="KAJ8049859.1"/>
    </source>
</evidence>
<organism evidence="2 3">
    <name type="scientific">Holothuria leucospilota</name>
    <name type="common">Black long sea cucumber</name>
    <name type="synonym">Mertensiothuria leucospilota</name>
    <dbReference type="NCBI Taxonomy" id="206669"/>
    <lineage>
        <taxon>Eukaryota</taxon>
        <taxon>Metazoa</taxon>
        <taxon>Echinodermata</taxon>
        <taxon>Eleutherozoa</taxon>
        <taxon>Echinozoa</taxon>
        <taxon>Holothuroidea</taxon>
        <taxon>Aspidochirotacea</taxon>
        <taxon>Aspidochirotida</taxon>
        <taxon>Holothuriidae</taxon>
        <taxon>Holothuria</taxon>
    </lineage>
</organism>
<reference evidence="2" key="1">
    <citation type="submission" date="2021-10" db="EMBL/GenBank/DDBJ databases">
        <title>Tropical sea cucumber genome reveals ecological adaptation and Cuvierian tubules defense mechanism.</title>
        <authorList>
            <person name="Chen T."/>
        </authorList>
    </citation>
    <scope>NUCLEOTIDE SEQUENCE</scope>
    <source>
        <strain evidence="2">Nanhai2018</strain>
        <tissue evidence="2">Muscle</tissue>
    </source>
</reference>
<protein>
    <recommendedName>
        <fullName evidence="4">Methyltransferase type 11 domain-containing protein</fullName>
    </recommendedName>
</protein>
<evidence type="ECO:0000313" key="3">
    <source>
        <dbReference type="Proteomes" id="UP001152320"/>
    </source>
</evidence>
<dbReference type="Gene3D" id="3.40.50.150">
    <property type="entry name" value="Vaccinia Virus protein VP39"/>
    <property type="match status" value="1"/>
</dbReference>
<accession>A0A9Q1HJY6</accession>
<feature type="compositionally biased region" description="Basic and acidic residues" evidence="1">
    <location>
        <begin position="91"/>
        <end position="102"/>
    </location>
</feature>
<evidence type="ECO:0008006" key="4">
    <source>
        <dbReference type="Google" id="ProtNLM"/>
    </source>
</evidence>
<keyword evidence="3" id="KW-1185">Reference proteome</keyword>
<comment type="caution">
    <text evidence="2">The sequence shown here is derived from an EMBL/GenBank/DDBJ whole genome shotgun (WGS) entry which is preliminary data.</text>
</comment>
<gene>
    <name evidence="2" type="ORF">HOLleu_02784</name>
</gene>
<sequence>MESSYAEERKKLYQAIIEDPTGIRSQEWYTKNAELYEQQHKNHDFMYHKECMEIFKKTVSQKDCKVIDFAMGTGVMGEMLRKMASKQQTGPREHKDRRREAPKTPLSISARSNEDAGRSRRQRHLLLLSSSKEGNVRKSFSKKSLTRQLRNEGYTGQLDGMDRNPSMLKFAKAKGIYTNIWTVDIGPEKIKEIDDDSYDNGVVAGSVGRGQVEFNSLSTMIRAIKTGGYLFITMSQFHTQYEEFTIKALENLCDKWNAEGLCHLVQCVEGMHTSTAGGYVFVLRRGSKEQ</sequence>
<dbReference type="Proteomes" id="UP001152320">
    <property type="component" value="Chromosome 1"/>
</dbReference>